<feature type="domain" description="Pseudouridine synthase RsuA/RluA-like" evidence="1">
    <location>
        <begin position="10"/>
        <end position="179"/>
    </location>
</feature>
<proteinExistence type="predicted"/>
<reference evidence="2 3" key="1">
    <citation type="journal article" date="2016" name="Nat. Commun.">
        <title>Thousands of microbial genomes shed light on interconnected biogeochemical processes in an aquifer system.</title>
        <authorList>
            <person name="Anantharaman K."/>
            <person name="Brown C.T."/>
            <person name="Hug L.A."/>
            <person name="Sharon I."/>
            <person name="Castelle C.J."/>
            <person name="Probst A.J."/>
            <person name="Thomas B.C."/>
            <person name="Singh A."/>
            <person name="Wilkins M.J."/>
            <person name="Karaoz U."/>
            <person name="Brodie E.L."/>
            <person name="Williams K.H."/>
            <person name="Hubbard S.S."/>
            <person name="Banfield J.F."/>
        </authorList>
    </citation>
    <scope>NUCLEOTIDE SEQUENCE [LARGE SCALE GENOMIC DNA]</scope>
</reference>
<dbReference type="GO" id="GO:0009982">
    <property type="term" value="F:pseudouridine synthase activity"/>
    <property type="evidence" value="ECO:0007669"/>
    <property type="project" value="InterPro"/>
</dbReference>
<dbReference type="GO" id="GO:0001522">
    <property type="term" value="P:pseudouridine synthesis"/>
    <property type="evidence" value="ECO:0007669"/>
    <property type="project" value="InterPro"/>
</dbReference>
<dbReference type="CDD" id="cd02869">
    <property type="entry name" value="PseudoU_synth_RluA_like"/>
    <property type="match status" value="1"/>
</dbReference>
<dbReference type="Pfam" id="PF00849">
    <property type="entry name" value="PseudoU_synth_2"/>
    <property type="match status" value="1"/>
</dbReference>
<organism evidence="2 3">
    <name type="scientific">Candidatus Staskawiczbacteria bacterium RIFCSPLOWO2_01_FULL_38_12b</name>
    <dbReference type="NCBI Taxonomy" id="1802214"/>
    <lineage>
        <taxon>Bacteria</taxon>
        <taxon>Candidatus Staskawicziibacteriota</taxon>
    </lineage>
</organism>
<dbReference type="STRING" id="1802214.A2908_04570"/>
<accession>A0A1G2ID07</accession>
<dbReference type="Proteomes" id="UP000176774">
    <property type="component" value="Unassembled WGS sequence"/>
</dbReference>
<dbReference type="PROSITE" id="PS01129">
    <property type="entry name" value="PSI_RLU"/>
    <property type="match status" value="1"/>
</dbReference>
<name>A0A1G2ID07_9BACT</name>
<comment type="caution">
    <text evidence="2">The sequence shown here is derived from an EMBL/GenBank/DDBJ whole genome shotgun (WGS) entry which is preliminary data.</text>
</comment>
<dbReference type="InterPro" id="IPR006224">
    <property type="entry name" value="PsdUridine_synth_RluA-like_CS"/>
</dbReference>
<dbReference type="SUPFAM" id="SSF55120">
    <property type="entry name" value="Pseudouridine synthase"/>
    <property type="match status" value="1"/>
</dbReference>
<protein>
    <recommendedName>
        <fullName evidence="1">Pseudouridine synthase RsuA/RluA-like domain-containing protein</fullName>
    </recommendedName>
</protein>
<dbReference type="GO" id="GO:0006396">
    <property type="term" value="P:RNA processing"/>
    <property type="evidence" value="ECO:0007669"/>
    <property type="project" value="UniProtKB-ARBA"/>
</dbReference>
<dbReference type="AlphaFoldDB" id="A0A1G2ID07"/>
<dbReference type="InterPro" id="IPR006145">
    <property type="entry name" value="PsdUridine_synth_RsuA/RluA"/>
</dbReference>
<sequence length="245" mass="27191">MVKVLYEDNHIIAVVKPAGILSQADKSGDVSIYEIVKDYIRIKKGKPSLFEIGNAKPRTKTAVFGTGVFLGIVHRLDRPVSGIMLFAKTSKGASRLSEQFRNRRVEKTYHAIVSGKPKKDKGKLINVLGKDEKTLKARAFTDGKEARLYYEVITSNGEYSLMKIKIEGGQFHQIRSQLSLAGFPILGDVKYLPAGRQVEGKWDNPRAIALCATGLFFKAATTEEIIALSIDIPKEWDKYLSTGNT</sequence>
<evidence type="ECO:0000259" key="1">
    <source>
        <dbReference type="Pfam" id="PF00849"/>
    </source>
</evidence>
<dbReference type="EMBL" id="MHPA01000023">
    <property type="protein sequence ID" value="OGZ72625.1"/>
    <property type="molecule type" value="Genomic_DNA"/>
</dbReference>
<dbReference type="InterPro" id="IPR050188">
    <property type="entry name" value="RluA_PseudoU_synthase"/>
</dbReference>
<dbReference type="PANTHER" id="PTHR21600">
    <property type="entry name" value="MITOCHONDRIAL RNA PSEUDOURIDINE SYNTHASE"/>
    <property type="match status" value="1"/>
</dbReference>
<dbReference type="InterPro" id="IPR020103">
    <property type="entry name" value="PsdUridine_synth_cat_dom_sf"/>
</dbReference>
<evidence type="ECO:0000313" key="3">
    <source>
        <dbReference type="Proteomes" id="UP000176774"/>
    </source>
</evidence>
<dbReference type="Gene3D" id="3.30.2350.10">
    <property type="entry name" value="Pseudouridine synthase"/>
    <property type="match status" value="1"/>
</dbReference>
<gene>
    <name evidence="2" type="ORF">A2908_04570</name>
</gene>
<dbReference type="GO" id="GO:0140098">
    <property type="term" value="F:catalytic activity, acting on RNA"/>
    <property type="evidence" value="ECO:0007669"/>
    <property type="project" value="UniProtKB-ARBA"/>
</dbReference>
<evidence type="ECO:0000313" key="2">
    <source>
        <dbReference type="EMBL" id="OGZ72625.1"/>
    </source>
</evidence>
<dbReference type="GO" id="GO:0003723">
    <property type="term" value="F:RNA binding"/>
    <property type="evidence" value="ECO:0007669"/>
    <property type="project" value="InterPro"/>
</dbReference>